<reference evidence="5 6" key="1">
    <citation type="submission" date="2014-04" db="EMBL/GenBank/DDBJ databases">
        <title>Whole genome shotgun sequence of Geobacillus caldoxylosilyticus NBRC 107762.</title>
        <authorList>
            <person name="Hosoyama A."/>
            <person name="Hosoyama Y."/>
            <person name="Katano-Makiyama Y."/>
            <person name="Tsuchikane K."/>
            <person name="Ohji S."/>
            <person name="Ichikawa N."/>
            <person name="Yamazoe A."/>
            <person name="Fujita N."/>
        </authorList>
    </citation>
    <scope>NUCLEOTIDE SEQUENCE [LARGE SCALE GENOMIC DNA]</scope>
    <source>
        <strain evidence="5 6">NBRC 107762</strain>
    </source>
</reference>
<dbReference type="InterPro" id="IPR036388">
    <property type="entry name" value="WH-like_DNA-bd_sf"/>
</dbReference>
<organism evidence="5 6">
    <name type="scientific">Parageobacillus caldoxylosilyticus NBRC 107762</name>
    <dbReference type="NCBI Taxonomy" id="1220594"/>
    <lineage>
        <taxon>Bacteria</taxon>
        <taxon>Bacillati</taxon>
        <taxon>Bacillota</taxon>
        <taxon>Bacilli</taxon>
        <taxon>Bacillales</taxon>
        <taxon>Anoxybacillaceae</taxon>
        <taxon>Saccharococcus</taxon>
    </lineage>
</organism>
<dbReference type="InterPro" id="IPR039420">
    <property type="entry name" value="WalR-like"/>
</dbReference>
<evidence type="ECO:0000256" key="3">
    <source>
        <dbReference type="ARBA" id="ARBA00023163"/>
    </source>
</evidence>
<protein>
    <submittedName>
        <fullName evidence="5">Putative LuxR family transcriptional regulator</fullName>
    </submittedName>
</protein>
<dbReference type="PRINTS" id="PR00038">
    <property type="entry name" value="HTHLUXR"/>
</dbReference>
<keyword evidence="1" id="KW-0805">Transcription regulation</keyword>
<keyword evidence="2" id="KW-0238">DNA-binding</keyword>
<keyword evidence="6" id="KW-1185">Reference proteome</keyword>
<evidence type="ECO:0000256" key="2">
    <source>
        <dbReference type="ARBA" id="ARBA00023125"/>
    </source>
</evidence>
<comment type="caution">
    <text evidence="5">The sequence shown here is derived from an EMBL/GenBank/DDBJ whole genome shotgun (WGS) entry which is preliminary data.</text>
</comment>
<proteinExistence type="predicted"/>
<dbReference type="PROSITE" id="PS50043">
    <property type="entry name" value="HTH_LUXR_2"/>
    <property type="match status" value="1"/>
</dbReference>
<evidence type="ECO:0000313" key="5">
    <source>
        <dbReference type="EMBL" id="GAJ38999.1"/>
    </source>
</evidence>
<dbReference type="EMBL" id="BAWO01000011">
    <property type="protein sequence ID" value="GAJ38999.1"/>
    <property type="molecule type" value="Genomic_DNA"/>
</dbReference>
<dbReference type="GO" id="GO:0006355">
    <property type="term" value="P:regulation of DNA-templated transcription"/>
    <property type="evidence" value="ECO:0007669"/>
    <property type="project" value="InterPro"/>
</dbReference>
<keyword evidence="3" id="KW-0804">Transcription</keyword>
<sequence>MCLTLKEKMNNILQNGIDMIQEHHELILAKWKEKLSELQKKQNIAAQPLETAIGFFSERLFTKRGDIEELLQDIEEGWKHNSSLFPSNKMTFIFTLLENAAHEAIQSNIGDSFQEHQAVQYLFSKIHEVIFKECNDEKHSIDHFLEQLASSRQLPIHWIAELTKSEEGFYVKKMYSQTNFLPSTIDRQLKADTLFALSESLLEFMPKTGEKMRVFPIPWEEKILLFCTNETEHQALPFIMHSLQMFNTGEKALEKTKQEQLWKDAVILFDQWIMRAKTLHQAFEYISSGFVNYLPFERCALFAYSSANESGFGLYGYQLNNEEIKNIHENINGLPLIKNYMQRLQLLGGHITNLPPIYVSEAAEGLPIKYVKQFQLESIVIAPIYVPSESKLIGAAILDQGPGKPFNISSDIFTAVMKFGQSAGEILAKFGGDRPEFPQAAATPHLSPREIEVLKLVAEGASTYEAAKRLHLSEYTVRDYVSTILQKMNAKNRTEAIVKAIRDGII</sequence>
<dbReference type="PANTHER" id="PTHR43214">
    <property type="entry name" value="TWO-COMPONENT RESPONSE REGULATOR"/>
    <property type="match status" value="1"/>
</dbReference>
<dbReference type="SMART" id="SM00421">
    <property type="entry name" value="HTH_LUXR"/>
    <property type="match status" value="1"/>
</dbReference>
<evidence type="ECO:0000256" key="1">
    <source>
        <dbReference type="ARBA" id="ARBA00023015"/>
    </source>
</evidence>
<dbReference type="InterPro" id="IPR016032">
    <property type="entry name" value="Sig_transdc_resp-reg_C-effctor"/>
</dbReference>
<dbReference type="GO" id="GO:0003677">
    <property type="term" value="F:DNA binding"/>
    <property type="evidence" value="ECO:0007669"/>
    <property type="project" value="UniProtKB-KW"/>
</dbReference>
<dbReference type="Gene3D" id="1.10.10.10">
    <property type="entry name" value="Winged helix-like DNA-binding domain superfamily/Winged helix DNA-binding domain"/>
    <property type="match status" value="1"/>
</dbReference>
<dbReference type="Proteomes" id="UP000023561">
    <property type="component" value="Unassembled WGS sequence"/>
</dbReference>
<evidence type="ECO:0000313" key="6">
    <source>
        <dbReference type="Proteomes" id="UP000023561"/>
    </source>
</evidence>
<dbReference type="RefSeq" id="WP_042407608.1">
    <property type="nucleotide sequence ID" value="NZ_BAWO01000011.1"/>
</dbReference>
<dbReference type="OrthoDB" id="2825042at2"/>
<feature type="domain" description="HTH luxR-type" evidence="4">
    <location>
        <begin position="439"/>
        <end position="504"/>
    </location>
</feature>
<accession>A0A023DCH9</accession>
<evidence type="ECO:0000259" key="4">
    <source>
        <dbReference type="PROSITE" id="PS50043"/>
    </source>
</evidence>
<dbReference type="Pfam" id="PF00196">
    <property type="entry name" value="GerE"/>
    <property type="match status" value="1"/>
</dbReference>
<gene>
    <name evidence="5" type="ORF">GCA01S_011_00520</name>
</gene>
<dbReference type="CDD" id="cd06170">
    <property type="entry name" value="LuxR_C_like"/>
    <property type="match status" value="1"/>
</dbReference>
<name>A0A023DCH9_9BACL</name>
<dbReference type="InterPro" id="IPR000792">
    <property type="entry name" value="Tscrpt_reg_LuxR_C"/>
</dbReference>
<dbReference type="AlphaFoldDB" id="A0A023DCH9"/>
<dbReference type="SUPFAM" id="SSF46894">
    <property type="entry name" value="C-terminal effector domain of the bipartite response regulators"/>
    <property type="match status" value="1"/>
</dbReference>
<dbReference type="PANTHER" id="PTHR43214:SF24">
    <property type="entry name" value="TRANSCRIPTIONAL REGULATORY PROTEIN NARL-RELATED"/>
    <property type="match status" value="1"/>
</dbReference>